<feature type="region of interest" description="Disordered" evidence="1">
    <location>
        <begin position="1"/>
        <end position="49"/>
    </location>
</feature>
<dbReference type="PANTHER" id="PTHR33164:SF106">
    <property type="entry name" value="TRANSCRIPTIONAL REGULATORY PROTEIN"/>
    <property type="match status" value="1"/>
</dbReference>
<evidence type="ECO:0000313" key="3">
    <source>
        <dbReference type="EMBL" id="UYV97137.1"/>
    </source>
</evidence>
<dbReference type="GO" id="GO:0006950">
    <property type="term" value="P:response to stress"/>
    <property type="evidence" value="ECO:0007669"/>
    <property type="project" value="TreeGrafter"/>
</dbReference>
<gene>
    <name evidence="3" type="ORF">NL394_19170</name>
</gene>
<feature type="compositionally biased region" description="Pro residues" evidence="1">
    <location>
        <begin position="26"/>
        <end position="42"/>
    </location>
</feature>
<dbReference type="InterPro" id="IPR036388">
    <property type="entry name" value="WH-like_DNA-bd_sf"/>
</dbReference>
<dbReference type="AlphaFoldDB" id="A0AAX3EGB7"/>
<sequence>MAETWAEHPQSADEATERPQPGAMPGGPPGPGTQPDPPPSGGPPQGGLTQDLVRVLQDFTLEANHYVDAAGGRKEMHRTDLNALAVIMRHSAAGRVVTPGVLRSELRLSSPATTALVDRLHASGHLTRERLGSDRRQVQLHMTPKAYQDGSAMFLPLALRMGKAMGAYTPEELELVQRFMTDMVEATIAARHEATHPPHPEPTKPPHPEPN</sequence>
<name>A0AAX3EGB7_PAEUR</name>
<dbReference type="InterPro" id="IPR036390">
    <property type="entry name" value="WH_DNA-bd_sf"/>
</dbReference>
<evidence type="ECO:0000313" key="4">
    <source>
        <dbReference type="Proteomes" id="UP001163293"/>
    </source>
</evidence>
<feature type="domain" description="HTH marR-type" evidence="2">
    <location>
        <begin position="69"/>
        <end position="173"/>
    </location>
</feature>
<proteinExistence type="predicted"/>
<dbReference type="InterPro" id="IPR000835">
    <property type="entry name" value="HTH_MarR-typ"/>
</dbReference>
<dbReference type="InterPro" id="IPR039422">
    <property type="entry name" value="MarR/SlyA-like"/>
</dbReference>
<protein>
    <submittedName>
        <fullName evidence="3">MarR family transcriptional regulator</fullName>
    </submittedName>
</protein>
<keyword evidence="4" id="KW-1185">Reference proteome</keyword>
<dbReference type="Gene3D" id="1.10.10.10">
    <property type="entry name" value="Winged helix-like DNA-binding domain superfamily/Winged helix DNA-binding domain"/>
    <property type="match status" value="1"/>
</dbReference>
<dbReference type="Proteomes" id="UP001163293">
    <property type="component" value="Chromosome"/>
</dbReference>
<dbReference type="GO" id="GO:0003700">
    <property type="term" value="F:DNA-binding transcription factor activity"/>
    <property type="evidence" value="ECO:0007669"/>
    <property type="project" value="InterPro"/>
</dbReference>
<reference evidence="3" key="1">
    <citation type="submission" date="2022-07" db="EMBL/GenBank/DDBJ databases">
        <authorList>
            <person name="Wu T."/>
        </authorList>
    </citation>
    <scope>NUCLEOTIDE SEQUENCE</scope>
    <source>
        <strain evidence="3">SD-1</strain>
    </source>
</reference>
<evidence type="ECO:0000256" key="1">
    <source>
        <dbReference type="SAM" id="MobiDB-lite"/>
    </source>
</evidence>
<dbReference type="Pfam" id="PF12802">
    <property type="entry name" value="MarR_2"/>
    <property type="match status" value="1"/>
</dbReference>
<evidence type="ECO:0000259" key="2">
    <source>
        <dbReference type="SMART" id="SM00347"/>
    </source>
</evidence>
<dbReference type="SMART" id="SM00347">
    <property type="entry name" value="HTH_MARR"/>
    <property type="match status" value="1"/>
</dbReference>
<dbReference type="EMBL" id="CP101185">
    <property type="protein sequence ID" value="UYV97137.1"/>
    <property type="molecule type" value="Genomic_DNA"/>
</dbReference>
<accession>A0AAX3EGB7</accession>
<dbReference type="SUPFAM" id="SSF46785">
    <property type="entry name" value="Winged helix' DNA-binding domain"/>
    <property type="match status" value="1"/>
</dbReference>
<dbReference type="PANTHER" id="PTHR33164">
    <property type="entry name" value="TRANSCRIPTIONAL REGULATOR, MARR FAMILY"/>
    <property type="match status" value="1"/>
</dbReference>
<organism evidence="3 4">
    <name type="scientific">Paenarthrobacter ureafaciens</name>
    <dbReference type="NCBI Taxonomy" id="37931"/>
    <lineage>
        <taxon>Bacteria</taxon>
        <taxon>Bacillati</taxon>
        <taxon>Actinomycetota</taxon>
        <taxon>Actinomycetes</taxon>
        <taxon>Micrococcales</taxon>
        <taxon>Micrococcaceae</taxon>
        <taxon>Paenarthrobacter</taxon>
    </lineage>
</organism>